<accession>A0A6B2L5F2</accession>
<dbReference type="InterPro" id="IPR011989">
    <property type="entry name" value="ARM-like"/>
</dbReference>
<sequence>MECFVGYLVQLCCAKDRTVRFRACQMLAGITTTFTQDTQLDEMIQEELFERLHERVRDKVAKVRLMASKALAPLQDTSDPDDPALVSLLNAMSKDPSSEVRKCILNRIGVSSSTISDIWARCTDIDPSIRKKSYVVLREKISMDKITPNKIVFIINTGLSDLDGSVKSECIELIKVWLKSQSNDVVKFLKYLNVVENELVVTPILKTIFQFKKIENSEFINSDEINCEFSLFWRVYCEWIVETKPFTEQDEIFQDILPDMMNLCELISKFRESQELDSNRFFVVYQLLSLCSLLDYADEIGRRETTNLMMNIIKTSDNERELRLSIDVLINIYSSNEEWGDKVLSVINLKYQSADENTDYSKTWTSILSIVYKFLEHTQKKATDSDMLELLSTIIIPGSNNIVPAIHEKGLKC</sequence>
<dbReference type="EMBL" id="GIBP01003227">
    <property type="protein sequence ID" value="NDV32196.1"/>
    <property type="molecule type" value="Transcribed_RNA"/>
</dbReference>
<dbReference type="GO" id="GO:0000796">
    <property type="term" value="C:condensin complex"/>
    <property type="evidence" value="ECO:0007669"/>
    <property type="project" value="InterPro"/>
</dbReference>
<dbReference type="Gene3D" id="1.25.10.10">
    <property type="entry name" value="Leucine-rich Repeat Variant"/>
    <property type="match status" value="1"/>
</dbReference>
<dbReference type="InterPro" id="IPR016024">
    <property type="entry name" value="ARM-type_fold"/>
</dbReference>
<evidence type="ECO:0008006" key="2">
    <source>
        <dbReference type="Google" id="ProtNLM"/>
    </source>
</evidence>
<protein>
    <recommendedName>
        <fullName evidence="2">Condensin complex subunit 1 C-terminal domain-containing protein</fullName>
    </recommendedName>
</protein>
<dbReference type="GO" id="GO:0000793">
    <property type="term" value="C:condensed chromosome"/>
    <property type="evidence" value="ECO:0007669"/>
    <property type="project" value="TreeGrafter"/>
</dbReference>
<reference evidence="1" key="1">
    <citation type="journal article" date="2020" name="J. Eukaryot. Microbiol.">
        <title>De novo Sequencing, Assembly and Annotation of the Transcriptome for the Free-Living Testate Amoeba Arcella intermedia.</title>
        <authorList>
            <person name="Ribeiro G.M."/>
            <person name="Porfirio-Sousa A.L."/>
            <person name="Maurer-Alcala X.X."/>
            <person name="Katz L.A."/>
            <person name="Lahr D.J.G."/>
        </authorList>
    </citation>
    <scope>NUCLEOTIDE SEQUENCE</scope>
</reference>
<dbReference type="AlphaFoldDB" id="A0A6B2L5F2"/>
<dbReference type="InterPro" id="IPR027165">
    <property type="entry name" value="CND3"/>
</dbReference>
<dbReference type="GO" id="GO:0007076">
    <property type="term" value="P:mitotic chromosome condensation"/>
    <property type="evidence" value="ECO:0007669"/>
    <property type="project" value="InterPro"/>
</dbReference>
<organism evidence="1">
    <name type="scientific">Arcella intermedia</name>
    <dbReference type="NCBI Taxonomy" id="1963864"/>
    <lineage>
        <taxon>Eukaryota</taxon>
        <taxon>Amoebozoa</taxon>
        <taxon>Tubulinea</taxon>
        <taxon>Elardia</taxon>
        <taxon>Arcellinida</taxon>
        <taxon>Sphaerothecina</taxon>
        <taxon>Arcellidae</taxon>
        <taxon>Arcella</taxon>
    </lineage>
</organism>
<proteinExistence type="predicted"/>
<evidence type="ECO:0000313" key="1">
    <source>
        <dbReference type="EMBL" id="NDV32196.1"/>
    </source>
</evidence>
<dbReference type="PANTHER" id="PTHR14418:SF5">
    <property type="entry name" value="CONDENSIN COMPLEX SUBUNIT 3"/>
    <property type="match status" value="1"/>
</dbReference>
<dbReference type="PANTHER" id="PTHR14418">
    <property type="entry name" value="CONDENSIN COMPLEX SUBUNIT 3-RELATED"/>
    <property type="match status" value="1"/>
</dbReference>
<dbReference type="SUPFAM" id="SSF48371">
    <property type="entry name" value="ARM repeat"/>
    <property type="match status" value="1"/>
</dbReference>
<name>A0A6B2L5F2_9EUKA</name>